<protein>
    <recommendedName>
        <fullName evidence="5">FAD-binding PCMH-type domain-containing protein</fullName>
    </recommendedName>
</protein>
<reference evidence="6 7" key="1">
    <citation type="submission" date="2024-09" db="EMBL/GenBank/DDBJ databases">
        <title>Rethinking Asexuality: The Enigmatic Case of Functional Sexual Genes in Lepraria (Stereocaulaceae).</title>
        <authorList>
            <person name="Doellman M."/>
            <person name="Sun Y."/>
            <person name="Barcenas-Pena A."/>
            <person name="Lumbsch H.T."/>
            <person name="Grewe F."/>
        </authorList>
    </citation>
    <scope>NUCLEOTIDE SEQUENCE [LARGE SCALE GENOMIC DNA]</scope>
    <source>
        <strain evidence="6 7">Mercado 3170</strain>
    </source>
</reference>
<gene>
    <name evidence="6" type="ORF">N7G274_008284</name>
</gene>
<dbReference type="Pfam" id="PF01565">
    <property type="entry name" value="FAD_binding_4"/>
    <property type="match status" value="1"/>
</dbReference>
<dbReference type="InterPro" id="IPR016166">
    <property type="entry name" value="FAD-bd_PCMH"/>
</dbReference>
<dbReference type="InterPro" id="IPR050432">
    <property type="entry name" value="FAD-linked_Oxidoreductases_BP"/>
</dbReference>
<evidence type="ECO:0000313" key="7">
    <source>
        <dbReference type="Proteomes" id="UP001590950"/>
    </source>
</evidence>
<evidence type="ECO:0000256" key="2">
    <source>
        <dbReference type="ARBA" id="ARBA00023002"/>
    </source>
</evidence>
<evidence type="ECO:0000259" key="5">
    <source>
        <dbReference type="PROSITE" id="PS51387"/>
    </source>
</evidence>
<comment type="similarity">
    <text evidence="1">Belongs to the oxygen-dependent FAD-linked oxidoreductase family.</text>
</comment>
<dbReference type="Gene3D" id="3.30.465.10">
    <property type="match status" value="2"/>
</dbReference>
<feature type="compositionally biased region" description="Gly residues" evidence="3">
    <location>
        <begin position="618"/>
        <end position="635"/>
    </location>
</feature>
<organism evidence="6 7">
    <name type="scientific">Stereocaulon virgatum</name>
    <dbReference type="NCBI Taxonomy" id="373712"/>
    <lineage>
        <taxon>Eukaryota</taxon>
        <taxon>Fungi</taxon>
        <taxon>Dikarya</taxon>
        <taxon>Ascomycota</taxon>
        <taxon>Pezizomycotina</taxon>
        <taxon>Lecanoromycetes</taxon>
        <taxon>OSLEUM clade</taxon>
        <taxon>Lecanoromycetidae</taxon>
        <taxon>Lecanorales</taxon>
        <taxon>Lecanorineae</taxon>
        <taxon>Stereocaulaceae</taxon>
        <taxon>Stereocaulon</taxon>
    </lineage>
</organism>
<dbReference type="EMBL" id="JBEFKJ010000028">
    <property type="protein sequence ID" value="KAL2038944.1"/>
    <property type="molecule type" value="Genomic_DNA"/>
</dbReference>
<keyword evidence="7" id="KW-1185">Reference proteome</keyword>
<evidence type="ECO:0000256" key="4">
    <source>
        <dbReference type="SAM" id="SignalP"/>
    </source>
</evidence>
<feature type="domain" description="FAD-binding PCMH-type" evidence="5">
    <location>
        <begin position="137"/>
        <end position="323"/>
    </location>
</feature>
<keyword evidence="4" id="KW-0732">Signal</keyword>
<dbReference type="InterPro" id="IPR006094">
    <property type="entry name" value="Oxid_FAD_bind_N"/>
</dbReference>
<accession>A0ABR4A2F1</accession>
<dbReference type="Proteomes" id="UP001590950">
    <property type="component" value="Unassembled WGS sequence"/>
</dbReference>
<comment type="caution">
    <text evidence="6">The sequence shown here is derived from an EMBL/GenBank/DDBJ whole genome shotgun (WGS) entry which is preliminary data.</text>
</comment>
<name>A0ABR4A2F1_9LECA</name>
<evidence type="ECO:0000313" key="6">
    <source>
        <dbReference type="EMBL" id="KAL2038944.1"/>
    </source>
</evidence>
<dbReference type="Pfam" id="PF08031">
    <property type="entry name" value="BBE"/>
    <property type="match status" value="1"/>
</dbReference>
<dbReference type="PANTHER" id="PTHR13878">
    <property type="entry name" value="GULONOLACTONE OXIDASE"/>
    <property type="match status" value="1"/>
</dbReference>
<proteinExistence type="inferred from homology"/>
<evidence type="ECO:0000256" key="3">
    <source>
        <dbReference type="SAM" id="MobiDB-lite"/>
    </source>
</evidence>
<dbReference type="SUPFAM" id="SSF56176">
    <property type="entry name" value="FAD-binding/transporter-associated domain-like"/>
    <property type="match status" value="1"/>
</dbReference>
<feature type="region of interest" description="Disordered" evidence="3">
    <location>
        <begin position="618"/>
        <end position="644"/>
    </location>
</feature>
<keyword evidence="2" id="KW-0560">Oxidoreductase</keyword>
<dbReference type="PROSITE" id="PS51387">
    <property type="entry name" value="FAD_PCMH"/>
    <property type="match status" value="1"/>
</dbReference>
<evidence type="ECO:0000256" key="1">
    <source>
        <dbReference type="ARBA" id="ARBA00005466"/>
    </source>
</evidence>
<dbReference type="InterPro" id="IPR036318">
    <property type="entry name" value="FAD-bd_PCMH-like_sf"/>
</dbReference>
<dbReference type="PANTHER" id="PTHR13878:SF91">
    <property type="entry name" value="FAD BINDING DOMAIN PROTEIN (AFU_ORTHOLOGUE AFUA_6G12070)-RELATED"/>
    <property type="match status" value="1"/>
</dbReference>
<feature type="signal peptide" evidence="4">
    <location>
        <begin position="1"/>
        <end position="20"/>
    </location>
</feature>
<sequence>MMFNFLLWHAFALVPLPVQAWHSNCKCDPAETCWPSVSQWSAFNHSLGGKLIADVPPALPCYPGPAFDAELCAALDKELTDQTFVSNNPIALSYPTESCPPVNATTTKSPCTIGYEQNSSCSSINETASQAVGTCSIGDQPVYTINATEIADVAAGINLARQKNIRLVVRNTGHDILRRSTGYGSLQIWIRYLRRGIIFQQRYEPTGHCSRSGWTGSSFTIGGGYTWEDVYPLAAANNVVVVGGGTPSVGCLGGWMQGGGHSPSTHDFGLGADQVLEAQVVLATGKIVTANACQNQDIFFAIRGGGPSSYGVVVETVIKAHPTNSVAAQVFGFAPLTPKDMPAFMDAVSIVHQAYPNLSDSGFSGYGSWSLYSPTPLVGNYNTGFRHTIANFGETVAQAEALFAPTAAKLHKYNGTSLYMETKYLSFPNYDTYYHALSDVVIPVGQSAALGSRFLDRQALTADPTALNTMLETIAGTPEQATSNNIVFVGGGQVFADASDPYSGVNPAWRQTYVHNIVARGWAPGSSNATIQAVYDDVTYNKTQAMKTLAPDTGCYMNEADRFDPDYLQDFYGKNLGRLEEVKRRYDPDGVFYCPTCVGSEEYTVQASGQICRNGHGRGASGNREGGGWGSGHGGPPSKRYFAR</sequence>
<feature type="chain" id="PRO_5046500020" description="FAD-binding PCMH-type domain-containing protein" evidence="4">
    <location>
        <begin position="21"/>
        <end position="644"/>
    </location>
</feature>
<dbReference type="InterPro" id="IPR016169">
    <property type="entry name" value="FAD-bd_PCMH_sub2"/>
</dbReference>
<dbReference type="InterPro" id="IPR012951">
    <property type="entry name" value="BBE"/>
</dbReference>